<gene>
    <name evidence="1" type="ORF">PITCH_A1060003</name>
</gene>
<accession>A0A445MQV0</accession>
<dbReference type="AlphaFoldDB" id="A0A445MQV0"/>
<dbReference type="EMBL" id="OJIN01000009">
    <property type="protein sequence ID" value="SPD71826.1"/>
    <property type="molecule type" value="Genomic_DNA"/>
</dbReference>
<proteinExistence type="predicted"/>
<sequence length="526" mass="59625">MSDFLDSRHFPSASAPEDSKLAESLERILNEELKGSFLNLFSGYKNILGDNSRKKEWFSIHEKLAVIFKCGKCVPLDGPMIGVTIAIRDSDYFKKTAQMFGADRSSAANLEWMARLWNITFANTGLWMGKTFEPVSMNTVAEKIENNPEVLKLYDENISRIGRNFFRTPHNPNLLQLAGLPILKKSWSLKERPRTVTVKGFDGTLLYKNINKERSIPYEETGGLFIANNGISVVPEMNGKKVYQLNYRWPVLGPVYPLTLLVDELVQVDAGIYLGQLVMATKHYSTGTLKISVMGKTAEHQLGEVYTHDSQQDYGYQNNGFFLMIDTDHAKMAYADDAFPELRPHPGETGFSELGYDATSTFFKTGVMNSSADNADPFAINDWANGWRKDKGLYQKFTTFVTEASTRKEDPDIRRMLNDGESILQMIKRIKDEIDQTTKHDDRLKLFDNLNQIFRAGVAPRVQNGLFRGSGKRGYNTCLNGLPEREWYGAKEPLIGFDHYHGCTLNLHWGFGDTFREKVGSVKFIV</sequence>
<organism evidence="1">
    <name type="scientific">uncultured Desulfobacterium sp</name>
    <dbReference type="NCBI Taxonomy" id="201089"/>
    <lineage>
        <taxon>Bacteria</taxon>
        <taxon>Pseudomonadati</taxon>
        <taxon>Thermodesulfobacteriota</taxon>
        <taxon>Desulfobacteria</taxon>
        <taxon>Desulfobacterales</taxon>
        <taxon>Desulfobacteriaceae</taxon>
        <taxon>Desulfobacterium</taxon>
        <taxon>environmental samples</taxon>
    </lineage>
</organism>
<protein>
    <submittedName>
        <fullName evidence="1">Uncharacterized protein</fullName>
    </submittedName>
</protein>
<evidence type="ECO:0000313" key="1">
    <source>
        <dbReference type="EMBL" id="SPD71826.1"/>
    </source>
</evidence>
<reference evidence="1" key="1">
    <citation type="submission" date="2018-01" db="EMBL/GenBank/DDBJ databases">
        <authorList>
            <person name="Regsiter A."/>
            <person name="William W."/>
        </authorList>
    </citation>
    <scope>NUCLEOTIDE SEQUENCE</scope>
    <source>
        <strain evidence="1">TRIP AH-1</strain>
    </source>
</reference>
<name>A0A445MQV0_9BACT</name>